<feature type="transmembrane region" description="Helical" evidence="9">
    <location>
        <begin position="87"/>
        <end position="109"/>
    </location>
</feature>
<comment type="caution">
    <text evidence="10">The sequence shown here is derived from an EMBL/GenBank/DDBJ whole genome shotgun (WGS) entry which is preliminary data.</text>
</comment>
<feature type="region of interest" description="Disordered" evidence="8">
    <location>
        <begin position="477"/>
        <end position="498"/>
    </location>
</feature>
<reference evidence="11" key="1">
    <citation type="journal article" date="2019" name="Int. J. Syst. Evol. Microbiol.">
        <title>The Global Catalogue of Microorganisms (GCM) 10K type strain sequencing project: providing services to taxonomists for standard genome sequencing and annotation.</title>
        <authorList>
            <consortium name="The Broad Institute Genomics Platform"/>
            <consortium name="The Broad Institute Genome Sequencing Center for Infectious Disease"/>
            <person name="Wu L."/>
            <person name="Ma J."/>
        </authorList>
    </citation>
    <scope>NUCLEOTIDE SEQUENCE [LARGE SCALE GENOMIC DNA]</scope>
    <source>
        <strain evidence="11">JCM 3369</strain>
    </source>
</reference>
<keyword evidence="4" id="KW-0808">Transferase</keyword>
<gene>
    <name evidence="10" type="ORF">ACFQKB_01130</name>
</gene>
<evidence type="ECO:0000256" key="1">
    <source>
        <dbReference type="ARBA" id="ARBA00004651"/>
    </source>
</evidence>
<evidence type="ECO:0000256" key="3">
    <source>
        <dbReference type="ARBA" id="ARBA00022676"/>
    </source>
</evidence>
<evidence type="ECO:0000256" key="8">
    <source>
        <dbReference type="SAM" id="MobiDB-lite"/>
    </source>
</evidence>
<accession>A0ABW2C9T7</accession>
<dbReference type="RefSeq" id="WP_160820015.1">
    <property type="nucleotide sequence ID" value="NZ_JBHSXS010000001.1"/>
</dbReference>
<name>A0ABW2C9T7_9ACTN</name>
<feature type="transmembrane region" description="Helical" evidence="9">
    <location>
        <begin position="170"/>
        <end position="196"/>
    </location>
</feature>
<feature type="transmembrane region" description="Helical" evidence="9">
    <location>
        <begin position="397"/>
        <end position="416"/>
    </location>
</feature>
<comment type="subcellular location">
    <subcellularLocation>
        <location evidence="1">Cell membrane</location>
        <topology evidence="1">Multi-pass membrane protein</topology>
    </subcellularLocation>
</comment>
<dbReference type="EMBL" id="JBHSXS010000001">
    <property type="protein sequence ID" value="MFC6878359.1"/>
    <property type="molecule type" value="Genomic_DNA"/>
</dbReference>
<keyword evidence="5 9" id="KW-0812">Transmembrane</keyword>
<evidence type="ECO:0000313" key="10">
    <source>
        <dbReference type="EMBL" id="MFC6878359.1"/>
    </source>
</evidence>
<feature type="transmembrane region" description="Helical" evidence="9">
    <location>
        <begin position="203"/>
        <end position="223"/>
    </location>
</feature>
<keyword evidence="6 9" id="KW-1133">Transmembrane helix</keyword>
<dbReference type="PANTHER" id="PTHR33908:SF11">
    <property type="entry name" value="MEMBRANE PROTEIN"/>
    <property type="match status" value="1"/>
</dbReference>
<keyword evidence="3" id="KW-0328">Glycosyltransferase</keyword>
<evidence type="ECO:0000256" key="2">
    <source>
        <dbReference type="ARBA" id="ARBA00022475"/>
    </source>
</evidence>
<feature type="transmembrane region" description="Helical" evidence="9">
    <location>
        <begin position="139"/>
        <end position="158"/>
    </location>
</feature>
<keyword evidence="7 9" id="KW-0472">Membrane</keyword>
<evidence type="ECO:0000256" key="9">
    <source>
        <dbReference type="SAM" id="Phobius"/>
    </source>
</evidence>
<evidence type="ECO:0000256" key="5">
    <source>
        <dbReference type="ARBA" id="ARBA00022692"/>
    </source>
</evidence>
<proteinExistence type="predicted"/>
<evidence type="ECO:0000256" key="7">
    <source>
        <dbReference type="ARBA" id="ARBA00023136"/>
    </source>
</evidence>
<evidence type="ECO:0000313" key="11">
    <source>
        <dbReference type="Proteomes" id="UP001596380"/>
    </source>
</evidence>
<sequence>MAPSLRRSPPGRILTAARAMAGGNAVFAVILGAGVLLRVVAMIGYRPALWFNDSYDYVRIGNAPFPHPLRSEGYGIALWLLRPFHSLGLVVALQHLMIVAVAVFAYRALVRDFGVRKRWAAAATAPLLLDGNQIELEHLLLSDTLFTALIVVAVLLLARPGAAGWRQAAVVGGLLGAATLTRTVGGPLIVLAMLFLLVRRARWVSVAVLALAFAVPVGGYAVWFHAEHGRYSLTQADGVFLWGRTSAFADCSKRMPSGDLVYMCPPKPPEERGSSSNQIWVEGSPTGWRNGYAFTPEMNDRAGRFAMWAIREQPVDYVKAVAYDFFVRTFSWYRSGYPTPGTAAKYKFPKRAERMKDLPVIGGGSRFSVVREYEHGSGRTRIVRPFSDVVRVYQEVVNVRGTMLGLVLVFGAAGLVRGRRRGRPGRRGRPESGLFWLSGVALLAVPPVTADFDYRYVLPAMPFAFLAAATAWGRGRPGEDEAAAVPGAAEREAEPAAT</sequence>
<keyword evidence="11" id="KW-1185">Reference proteome</keyword>
<keyword evidence="2" id="KW-1003">Cell membrane</keyword>
<evidence type="ECO:0000256" key="4">
    <source>
        <dbReference type="ARBA" id="ARBA00022679"/>
    </source>
</evidence>
<evidence type="ECO:0008006" key="12">
    <source>
        <dbReference type="Google" id="ProtNLM"/>
    </source>
</evidence>
<dbReference type="Proteomes" id="UP001596380">
    <property type="component" value="Unassembled WGS sequence"/>
</dbReference>
<dbReference type="InterPro" id="IPR050297">
    <property type="entry name" value="LipidA_mod_glycosyltrf_83"/>
</dbReference>
<evidence type="ECO:0000256" key="6">
    <source>
        <dbReference type="ARBA" id="ARBA00022989"/>
    </source>
</evidence>
<feature type="transmembrane region" description="Helical" evidence="9">
    <location>
        <begin position="21"/>
        <end position="45"/>
    </location>
</feature>
<feature type="compositionally biased region" description="Basic and acidic residues" evidence="8">
    <location>
        <begin position="489"/>
        <end position="498"/>
    </location>
</feature>
<dbReference type="PANTHER" id="PTHR33908">
    <property type="entry name" value="MANNOSYLTRANSFERASE YKCB-RELATED"/>
    <property type="match status" value="1"/>
</dbReference>
<protein>
    <recommendedName>
        <fullName evidence="12">Phospholipid carrier-dependent glycosyltransferase</fullName>
    </recommendedName>
</protein>
<organism evidence="10 11">
    <name type="scientific">Actinomadura yumaensis</name>
    <dbReference type="NCBI Taxonomy" id="111807"/>
    <lineage>
        <taxon>Bacteria</taxon>
        <taxon>Bacillati</taxon>
        <taxon>Actinomycetota</taxon>
        <taxon>Actinomycetes</taxon>
        <taxon>Streptosporangiales</taxon>
        <taxon>Thermomonosporaceae</taxon>
        <taxon>Actinomadura</taxon>
    </lineage>
</organism>